<dbReference type="EMBL" id="MK072248">
    <property type="protein sequence ID" value="AYV80757.1"/>
    <property type="molecule type" value="Genomic_DNA"/>
</dbReference>
<name>A0A3G5A0P0_9VIRU</name>
<reference evidence="1" key="1">
    <citation type="submission" date="2018-10" db="EMBL/GenBank/DDBJ databases">
        <title>Hidden diversity of soil giant viruses.</title>
        <authorList>
            <person name="Schulz F."/>
            <person name="Alteio L."/>
            <person name="Goudeau D."/>
            <person name="Ryan E.M."/>
            <person name="Malmstrom R.R."/>
            <person name="Blanchard J."/>
            <person name="Woyke T."/>
        </authorList>
    </citation>
    <scope>NUCLEOTIDE SEQUENCE</scope>
    <source>
        <strain evidence="1">HAV1</strain>
    </source>
</reference>
<proteinExistence type="predicted"/>
<sequence>MGLAICSDRKAIPVEDIPAVETKEDYIQLNHLKNSRKNFFVYKHKIQIKGLYIVYLDIQFLEDICYGDCRITNKFVYKFLIIHCYTQNVLILNDEKEILFKLEHVWDGKLSGLIKKLPNSSSSLKEFDEIYALIIKPDYISAQLNSREPLTKSPVGTDNVMLPNCVESGTTLIDKDIEIKFQYETVSEIKSRFHIYSNVKFDENIFFNRGISNLFTYRFMLINRITSNFLLFNELEEKILLLIIENPKPKIYTPKIINLRDEPDHDLKQFEDVVDQIIYGPNSLLAKKTSISFESGVKKLDKIE</sequence>
<accession>A0A3G5A0P0</accession>
<evidence type="ECO:0000313" key="1">
    <source>
        <dbReference type="EMBL" id="AYV80757.1"/>
    </source>
</evidence>
<gene>
    <name evidence="1" type="ORF">Harvfovirus6_7</name>
</gene>
<organism evidence="1">
    <name type="scientific">Harvfovirus sp</name>
    <dbReference type="NCBI Taxonomy" id="2487768"/>
    <lineage>
        <taxon>Viruses</taxon>
        <taxon>Varidnaviria</taxon>
        <taxon>Bamfordvirae</taxon>
        <taxon>Nucleocytoviricota</taxon>
        <taxon>Megaviricetes</taxon>
        <taxon>Imitervirales</taxon>
        <taxon>Mimiviridae</taxon>
        <taxon>Klosneuvirinae</taxon>
    </lineage>
</organism>
<protein>
    <submittedName>
        <fullName evidence="1">Uncharacterized protein</fullName>
    </submittedName>
</protein>